<dbReference type="EMBL" id="JAUDDZ010000006">
    <property type="protein sequence ID" value="MDM8274958.1"/>
    <property type="molecule type" value="Genomic_DNA"/>
</dbReference>
<evidence type="ECO:0000259" key="3">
    <source>
        <dbReference type="Pfam" id="PF03358"/>
    </source>
</evidence>
<dbReference type="PANTHER" id="PTHR43278:SF2">
    <property type="entry name" value="IRON-SULFUR FLAVOPROTEIN"/>
    <property type="match status" value="1"/>
</dbReference>
<protein>
    <submittedName>
        <fullName evidence="4">Flavodoxin family protein</fullName>
    </submittedName>
</protein>
<dbReference type="InterPro" id="IPR029039">
    <property type="entry name" value="Flavoprotein-like_sf"/>
</dbReference>
<evidence type="ECO:0000313" key="5">
    <source>
        <dbReference type="Proteomes" id="UP001529421"/>
    </source>
</evidence>
<organism evidence="4 5">
    <name type="scientific">Enorma phocaeensis</name>
    <dbReference type="NCBI Taxonomy" id="1871019"/>
    <lineage>
        <taxon>Bacteria</taxon>
        <taxon>Bacillati</taxon>
        <taxon>Actinomycetota</taxon>
        <taxon>Coriobacteriia</taxon>
        <taxon>Coriobacteriales</taxon>
        <taxon>Coriobacteriaceae</taxon>
        <taxon>Enorma</taxon>
    </lineage>
</organism>
<dbReference type="PANTHER" id="PTHR43278">
    <property type="entry name" value="NAD(P)H-DEPENDENT FMN-CONTAINING OXIDOREDUCTASE YWQN-RELATED"/>
    <property type="match status" value="1"/>
</dbReference>
<keyword evidence="2" id="KW-0288">FMN</keyword>
<keyword evidence="1" id="KW-0285">Flavoprotein</keyword>
<evidence type="ECO:0000313" key="4">
    <source>
        <dbReference type="EMBL" id="MDM8274958.1"/>
    </source>
</evidence>
<keyword evidence="5" id="KW-1185">Reference proteome</keyword>
<dbReference type="InterPro" id="IPR051796">
    <property type="entry name" value="ISF_SsuE-like"/>
</dbReference>
<name>A0ABT7V8Y1_9ACTN</name>
<reference evidence="5" key="1">
    <citation type="submission" date="2023-06" db="EMBL/GenBank/DDBJ databases">
        <title>Identification and characterization of horizontal gene transfer across gut microbiota members of farm animals based on homology search.</title>
        <authorList>
            <person name="Zeman M."/>
            <person name="Kubasova T."/>
            <person name="Jahodarova E."/>
            <person name="Nykrynova M."/>
            <person name="Rychlik I."/>
        </authorList>
    </citation>
    <scope>NUCLEOTIDE SEQUENCE [LARGE SCALE GENOMIC DNA]</scope>
    <source>
        <strain evidence="5">154_Feed</strain>
    </source>
</reference>
<dbReference type="RefSeq" id="WP_289545053.1">
    <property type="nucleotide sequence ID" value="NZ_JAUDDZ010000006.1"/>
</dbReference>
<dbReference type="Proteomes" id="UP001529421">
    <property type="component" value="Unassembled WGS sequence"/>
</dbReference>
<dbReference type="InterPro" id="IPR005025">
    <property type="entry name" value="FMN_Rdtase-like_dom"/>
</dbReference>
<dbReference type="SUPFAM" id="SSF52218">
    <property type="entry name" value="Flavoproteins"/>
    <property type="match status" value="1"/>
</dbReference>
<proteinExistence type="predicted"/>
<accession>A0ABT7V8Y1</accession>
<dbReference type="Gene3D" id="3.40.50.360">
    <property type="match status" value="1"/>
</dbReference>
<sequence>MNIVVLQGSPNQHGSTAMLVDEFSRGARSAGHTVERIDVCGLAVGPCRGCVVCSYGVRPCVQHDDMGRVLDAILEADMLVLATPLYYYGMTAQLKAVVDRFCSENSAISARRLKAALLTVAWNADGWTFEALVSHYQTLCRYLDMTDCGMVLGYGCGTPSMTRATRAPREAFELGRSL</sequence>
<comment type="caution">
    <text evidence="4">The sequence shown here is derived from an EMBL/GenBank/DDBJ whole genome shotgun (WGS) entry which is preliminary data.</text>
</comment>
<dbReference type="Pfam" id="PF03358">
    <property type="entry name" value="FMN_red"/>
    <property type="match status" value="1"/>
</dbReference>
<feature type="domain" description="NADPH-dependent FMN reductase-like" evidence="3">
    <location>
        <begin position="1"/>
        <end position="126"/>
    </location>
</feature>
<evidence type="ECO:0000256" key="1">
    <source>
        <dbReference type="ARBA" id="ARBA00022630"/>
    </source>
</evidence>
<gene>
    <name evidence="4" type="ORF">QUW28_05515</name>
</gene>
<evidence type="ECO:0000256" key="2">
    <source>
        <dbReference type="ARBA" id="ARBA00022643"/>
    </source>
</evidence>